<sequence>MTKSDPPGRGSERARNQLRRLEQSLLDLAVRRDGDRLRQLLSDDFLEFGSSGRVWTRKSIIDMLATETNFFPPAIEEFECTFLSEKVALVTYRTVRTDAKTGERLSSLRSSVWTRQNGEWRMRFHQGTRTG</sequence>
<evidence type="ECO:0000313" key="2">
    <source>
        <dbReference type="EMBL" id="UWZ85031.1"/>
    </source>
</evidence>
<dbReference type="SUPFAM" id="SSF54427">
    <property type="entry name" value="NTF2-like"/>
    <property type="match status" value="1"/>
</dbReference>
<evidence type="ECO:0000259" key="1">
    <source>
        <dbReference type="Pfam" id="PF14534"/>
    </source>
</evidence>
<dbReference type="Proteomes" id="UP001059380">
    <property type="component" value="Chromosome"/>
</dbReference>
<gene>
    <name evidence="2" type="ORF">MOP44_03585</name>
</gene>
<feature type="domain" description="DUF4440" evidence="1">
    <location>
        <begin position="18"/>
        <end position="122"/>
    </location>
</feature>
<dbReference type="EMBL" id="CP093313">
    <property type="protein sequence ID" value="UWZ85031.1"/>
    <property type="molecule type" value="Genomic_DNA"/>
</dbReference>
<keyword evidence="3" id="KW-1185">Reference proteome</keyword>
<dbReference type="Pfam" id="PF14534">
    <property type="entry name" value="DUF4440"/>
    <property type="match status" value="1"/>
</dbReference>
<accession>A0A9J7BR24</accession>
<dbReference type="AlphaFoldDB" id="A0A9J7BR24"/>
<dbReference type="InterPro" id="IPR027843">
    <property type="entry name" value="DUF4440"/>
</dbReference>
<dbReference type="Gene3D" id="3.10.450.50">
    <property type="match status" value="1"/>
</dbReference>
<name>A0A9J7BR24_9BACT</name>
<dbReference type="InterPro" id="IPR032710">
    <property type="entry name" value="NTF2-like_dom_sf"/>
</dbReference>
<dbReference type="RefSeq" id="WP_260794539.1">
    <property type="nucleotide sequence ID" value="NZ_CP093313.1"/>
</dbReference>
<evidence type="ECO:0000313" key="3">
    <source>
        <dbReference type="Proteomes" id="UP001059380"/>
    </source>
</evidence>
<organism evidence="2 3">
    <name type="scientific">Occallatibacter riparius</name>
    <dbReference type="NCBI Taxonomy" id="1002689"/>
    <lineage>
        <taxon>Bacteria</taxon>
        <taxon>Pseudomonadati</taxon>
        <taxon>Acidobacteriota</taxon>
        <taxon>Terriglobia</taxon>
        <taxon>Terriglobales</taxon>
        <taxon>Acidobacteriaceae</taxon>
        <taxon>Occallatibacter</taxon>
    </lineage>
</organism>
<protein>
    <submittedName>
        <fullName evidence="2">Nuclear transport factor 2 family protein</fullName>
    </submittedName>
</protein>
<reference evidence="2" key="1">
    <citation type="submission" date="2021-04" db="EMBL/GenBank/DDBJ databases">
        <title>Phylogenetic analysis of Acidobacteriaceae.</title>
        <authorList>
            <person name="Qiu L."/>
            <person name="Zhang Q."/>
        </authorList>
    </citation>
    <scope>NUCLEOTIDE SEQUENCE</scope>
    <source>
        <strain evidence="2">DSM 25168</strain>
    </source>
</reference>
<dbReference type="KEGG" id="orp:MOP44_03585"/>
<proteinExistence type="predicted"/>